<comment type="caution">
    <text evidence="5">The sequence shown here is derived from an EMBL/GenBank/DDBJ whole genome shotgun (WGS) entry which is preliminary data.</text>
</comment>
<evidence type="ECO:0000259" key="4">
    <source>
        <dbReference type="Pfam" id="PF01593"/>
    </source>
</evidence>
<dbReference type="PANTHER" id="PTHR43563">
    <property type="entry name" value="AMINE OXIDASE"/>
    <property type="match status" value="1"/>
</dbReference>
<evidence type="ECO:0000256" key="1">
    <source>
        <dbReference type="ARBA" id="ARBA00005995"/>
    </source>
</evidence>
<dbReference type="PANTHER" id="PTHR43563:SF14">
    <property type="entry name" value="AMINE OXIDASE"/>
    <property type="match status" value="1"/>
</dbReference>
<reference evidence="5 6" key="1">
    <citation type="submission" date="2023-08" db="EMBL/GenBank/DDBJ databases">
        <title>Black Yeasts Isolated from many extreme environments.</title>
        <authorList>
            <person name="Coleine C."/>
            <person name="Stajich J.E."/>
            <person name="Selbmann L."/>
        </authorList>
    </citation>
    <scope>NUCLEOTIDE SEQUENCE [LARGE SCALE GENOMIC DNA]</scope>
    <source>
        <strain evidence="5 6">CCFEE 6328</strain>
    </source>
</reference>
<dbReference type="Gene3D" id="3.90.660.10">
    <property type="match status" value="1"/>
</dbReference>
<sequence>MQAMVDVLVVGAGLSGLQAAVDLFEAGLSVLVLEARNRVGGKTCSVQRRDGKGIQEVGATWLNDTNQSHIWRYCERSGLTPVVQNINGSIASEDSDGKCHLFPFGEMPMFEKSEVDNIISLRDMVEAASLDQETFKRPKRARLNSITFEDWCRDAGAGPRALQTAKLWCRGTLGQDADEVSALA</sequence>
<proteinExistence type="inferred from homology"/>
<comment type="catalytic activity">
    <reaction evidence="3">
        <text>a secondary aliphatic amine + O2 + H2O = a primary amine + an aldehyde + H2O2</text>
        <dbReference type="Rhea" id="RHEA:26414"/>
        <dbReference type="ChEBI" id="CHEBI:15377"/>
        <dbReference type="ChEBI" id="CHEBI:15379"/>
        <dbReference type="ChEBI" id="CHEBI:16240"/>
        <dbReference type="ChEBI" id="CHEBI:17478"/>
        <dbReference type="ChEBI" id="CHEBI:58855"/>
        <dbReference type="ChEBI" id="CHEBI:65296"/>
        <dbReference type="EC" id="1.4.3.4"/>
    </reaction>
</comment>
<protein>
    <recommendedName>
        <fullName evidence="2">monoamine oxidase</fullName>
        <ecNumber evidence="2">1.4.3.4</ecNumber>
    </recommendedName>
</protein>
<evidence type="ECO:0000313" key="5">
    <source>
        <dbReference type="EMBL" id="KAK5052864.1"/>
    </source>
</evidence>
<gene>
    <name evidence="5" type="ORF">LTR69_009690</name>
</gene>
<organism evidence="5 6">
    <name type="scientific">Exophiala sideris</name>
    <dbReference type="NCBI Taxonomy" id="1016849"/>
    <lineage>
        <taxon>Eukaryota</taxon>
        <taxon>Fungi</taxon>
        <taxon>Dikarya</taxon>
        <taxon>Ascomycota</taxon>
        <taxon>Pezizomycotina</taxon>
        <taxon>Eurotiomycetes</taxon>
        <taxon>Chaetothyriomycetidae</taxon>
        <taxon>Chaetothyriales</taxon>
        <taxon>Herpotrichiellaceae</taxon>
        <taxon>Exophiala</taxon>
    </lineage>
</organism>
<dbReference type="InterPro" id="IPR050703">
    <property type="entry name" value="Flavin_MAO"/>
</dbReference>
<dbReference type="InterPro" id="IPR002937">
    <property type="entry name" value="Amino_oxidase"/>
</dbReference>
<dbReference type="InterPro" id="IPR036188">
    <property type="entry name" value="FAD/NAD-bd_sf"/>
</dbReference>
<accession>A0ABR0IZY1</accession>
<feature type="domain" description="Amine oxidase" evidence="4">
    <location>
        <begin position="14"/>
        <end position="160"/>
    </location>
</feature>
<comment type="similarity">
    <text evidence="1">Belongs to the flavin monoamine oxidase family.</text>
</comment>
<evidence type="ECO:0000256" key="2">
    <source>
        <dbReference type="ARBA" id="ARBA00012804"/>
    </source>
</evidence>
<dbReference type="Gene3D" id="1.10.405.10">
    <property type="entry name" value="Guanine Nucleotide Dissociation Inhibitor, domain 1"/>
    <property type="match status" value="1"/>
</dbReference>
<dbReference type="Proteomes" id="UP001345691">
    <property type="component" value="Unassembled WGS sequence"/>
</dbReference>
<dbReference type="SUPFAM" id="SSF51905">
    <property type="entry name" value="FAD/NAD(P)-binding domain"/>
    <property type="match status" value="1"/>
</dbReference>
<name>A0ABR0IZY1_9EURO</name>
<dbReference type="Gene3D" id="3.50.50.60">
    <property type="entry name" value="FAD/NAD(P)-binding domain"/>
    <property type="match status" value="1"/>
</dbReference>
<keyword evidence="6" id="KW-1185">Reference proteome</keyword>
<dbReference type="EMBL" id="JAVRRF010000028">
    <property type="protein sequence ID" value="KAK5052864.1"/>
    <property type="molecule type" value="Genomic_DNA"/>
</dbReference>
<evidence type="ECO:0000313" key="6">
    <source>
        <dbReference type="Proteomes" id="UP001345691"/>
    </source>
</evidence>
<evidence type="ECO:0000256" key="3">
    <source>
        <dbReference type="ARBA" id="ARBA00048448"/>
    </source>
</evidence>
<dbReference type="Pfam" id="PF01593">
    <property type="entry name" value="Amino_oxidase"/>
    <property type="match status" value="1"/>
</dbReference>
<dbReference type="EC" id="1.4.3.4" evidence="2"/>